<feature type="region of interest" description="Disordered" evidence="1">
    <location>
        <begin position="88"/>
        <end position="110"/>
    </location>
</feature>
<evidence type="ECO:0000313" key="2">
    <source>
        <dbReference type="EMBL" id="WAR08544.1"/>
    </source>
</evidence>
<proteinExistence type="predicted"/>
<protein>
    <submittedName>
        <fullName evidence="2">Uncharacterized protein</fullName>
    </submittedName>
</protein>
<dbReference type="EMBL" id="CP111017">
    <property type="protein sequence ID" value="WAR08544.1"/>
    <property type="molecule type" value="Genomic_DNA"/>
</dbReference>
<gene>
    <name evidence="2" type="ORF">MAR_018502</name>
</gene>
<accession>A0ABY7EHL0</accession>
<organism evidence="2 3">
    <name type="scientific">Mya arenaria</name>
    <name type="common">Soft-shell clam</name>
    <dbReference type="NCBI Taxonomy" id="6604"/>
    <lineage>
        <taxon>Eukaryota</taxon>
        <taxon>Metazoa</taxon>
        <taxon>Spiralia</taxon>
        <taxon>Lophotrochozoa</taxon>
        <taxon>Mollusca</taxon>
        <taxon>Bivalvia</taxon>
        <taxon>Autobranchia</taxon>
        <taxon>Heteroconchia</taxon>
        <taxon>Euheterodonta</taxon>
        <taxon>Imparidentia</taxon>
        <taxon>Neoheterodontei</taxon>
        <taxon>Myida</taxon>
        <taxon>Myoidea</taxon>
        <taxon>Myidae</taxon>
        <taxon>Mya</taxon>
    </lineage>
</organism>
<keyword evidence="3" id="KW-1185">Reference proteome</keyword>
<sequence length="134" mass="14845">MDRHICMIALENVTNNVPKIVFKFDYPKHVPVATATALPPELPPAMNQSSSPISFTSCTDWFPVEVHSSTCTTKMKFVDLHNTDLYSGTDVPSDAPEDEVDSGVKGHHNDLDLYDDLITEEVQQKAESHQESTG</sequence>
<reference evidence="2" key="1">
    <citation type="submission" date="2022-11" db="EMBL/GenBank/DDBJ databases">
        <title>Centuries of genome instability and evolution in soft-shell clam transmissible cancer (bioRxiv).</title>
        <authorList>
            <person name="Hart S.F.M."/>
            <person name="Yonemitsu M.A."/>
            <person name="Giersch R.M."/>
            <person name="Beal B.F."/>
            <person name="Arriagada G."/>
            <person name="Davis B.W."/>
            <person name="Ostrander E.A."/>
            <person name="Goff S.P."/>
            <person name="Metzger M.J."/>
        </authorList>
    </citation>
    <scope>NUCLEOTIDE SEQUENCE</scope>
    <source>
        <strain evidence="2">MELC-2E11</strain>
        <tissue evidence="2">Siphon/mantle</tissue>
    </source>
</reference>
<evidence type="ECO:0000256" key="1">
    <source>
        <dbReference type="SAM" id="MobiDB-lite"/>
    </source>
</evidence>
<dbReference type="Proteomes" id="UP001164746">
    <property type="component" value="Chromosome 6"/>
</dbReference>
<evidence type="ECO:0000313" key="3">
    <source>
        <dbReference type="Proteomes" id="UP001164746"/>
    </source>
</evidence>
<name>A0ABY7EHL0_MYAAR</name>